<reference evidence="10" key="1">
    <citation type="submission" date="2016-10" db="EMBL/GenBank/DDBJ databases">
        <authorList>
            <person name="Varghese N."/>
            <person name="Submissions S."/>
        </authorList>
    </citation>
    <scope>NUCLEOTIDE SEQUENCE [LARGE SCALE GENOMIC DNA]</scope>
    <source>
        <strain evidence="10">CGMCC 4.3530</strain>
    </source>
</reference>
<dbReference type="AlphaFoldDB" id="A0A1H3J719"/>
<evidence type="ECO:0000259" key="8">
    <source>
        <dbReference type="SMART" id="SM00014"/>
    </source>
</evidence>
<dbReference type="STRING" id="418495.SAMN05216215_10255"/>
<evidence type="ECO:0000256" key="4">
    <source>
        <dbReference type="ARBA" id="ARBA00022801"/>
    </source>
</evidence>
<organism evidence="9 10">
    <name type="scientific">Saccharopolyspora shandongensis</name>
    <dbReference type="NCBI Taxonomy" id="418495"/>
    <lineage>
        <taxon>Bacteria</taxon>
        <taxon>Bacillati</taxon>
        <taxon>Actinomycetota</taxon>
        <taxon>Actinomycetes</taxon>
        <taxon>Pseudonocardiales</taxon>
        <taxon>Pseudonocardiaceae</taxon>
        <taxon>Saccharopolyspora</taxon>
    </lineage>
</organism>
<evidence type="ECO:0000256" key="1">
    <source>
        <dbReference type="ARBA" id="ARBA00004651"/>
    </source>
</evidence>
<keyword evidence="5 7" id="KW-1133">Transmembrane helix</keyword>
<accession>A0A1H3J719</accession>
<dbReference type="Pfam" id="PF01569">
    <property type="entry name" value="PAP2"/>
    <property type="match status" value="1"/>
</dbReference>
<dbReference type="PANTHER" id="PTHR14969">
    <property type="entry name" value="SPHINGOSINE-1-PHOSPHATE PHOSPHOHYDROLASE"/>
    <property type="match status" value="1"/>
</dbReference>
<dbReference type="SMART" id="SM00014">
    <property type="entry name" value="acidPPc"/>
    <property type="match status" value="1"/>
</dbReference>
<dbReference type="OrthoDB" id="5243958at2"/>
<keyword evidence="3 7" id="KW-0812">Transmembrane</keyword>
<keyword evidence="6 7" id="KW-0472">Membrane</keyword>
<evidence type="ECO:0000256" key="2">
    <source>
        <dbReference type="ARBA" id="ARBA00022475"/>
    </source>
</evidence>
<evidence type="ECO:0000313" key="9">
    <source>
        <dbReference type="EMBL" id="SDY34984.1"/>
    </source>
</evidence>
<dbReference type="SUPFAM" id="SSF48317">
    <property type="entry name" value="Acid phosphatase/Vanadium-dependent haloperoxidase"/>
    <property type="match status" value="1"/>
</dbReference>
<feature type="transmembrane region" description="Helical" evidence="7">
    <location>
        <begin position="22"/>
        <end position="46"/>
    </location>
</feature>
<keyword evidence="2" id="KW-1003">Cell membrane</keyword>
<dbReference type="Gene3D" id="1.20.144.10">
    <property type="entry name" value="Phosphatidic acid phosphatase type 2/haloperoxidase"/>
    <property type="match status" value="1"/>
</dbReference>
<dbReference type="EMBL" id="FNOK01000025">
    <property type="protein sequence ID" value="SDY34984.1"/>
    <property type="molecule type" value="Genomic_DNA"/>
</dbReference>
<keyword evidence="4" id="KW-0378">Hydrolase</keyword>
<evidence type="ECO:0000256" key="5">
    <source>
        <dbReference type="ARBA" id="ARBA00022989"/>
    </source>
</evidence>
<evidence type="ECO:0000256" key="3">
    <source>
        <dbReference type="ARBA" id="ARBA00022692"/>
    </source>
</evidence>
<gene>
    <name evidence="9" type="ORF">SAMN05216215_10255</name>
</gene>
<protein>
    <submittedName>
        <fullName evidence="9">Undecaprenyl-diphosphatase</fullName>
    </submittedName>
</protein>
<dbReference type="PANTHER" id="PTHR14969:SF62">
    <property type="entry name" value="DECAPRENYLPHOSPHORYL-5-PHOSPHORIBOSE PHOSPHATASE RV3807C-RELATED"/>
    <property type="match status" value="1"/>
</dbReference>
<feature type="transmembrane region" description="Helical" evidence="7">
    <location>
        <begin position="152"/>
        <end position="173"/>
    </location>
</feature>
<evidence type="ECO:0000256" key="7">
    <source>
        <dbReference type="SAM" id="Phobius"/>
    </source>
</evidence>
<sequence>MLEPSADWYREIAAWGTASPGWVHGLALFGTQALLAVFAVLTLLAWWRADRRLPVLLAPLLAAGAAWLFSELIKNIVRQDRPCLVMRIPGGTIKNCAEVSAWSLPSSHSAAAAAFAVALSMLWRRITAIVVLLTLLEGFSRVFIGVHYPHDVLAGFLLGAALGAVSVLACNNVRFRRKPSQPQ</sequence>
<feature type="domain" description="Phosphatidic acid phosphatase type 2/haloperoxidase" evidence="8">
    <location>
        <begin position="55"/>
        <end position="167"/>
    </location>
</feature>
<keyword evidence="10" id="KW-1185">Reference proteome</keyword>
<dbReference type="GO" id="GO:0005886">
    <property type="term" value="C:plasma membrane"/>
    <property type="evidence" value="ECO:0007669"/>
    <property type="project" value="UniProtKB-SubCell"/>
</dbReference>
<name>A0A1H3J719_9PSEU</name>
<evidence type="ECO:0000313" key="10">
    <source>
        <dbReference type="Proteomes" id="UP000199529"/>
    </source>
</evidence>
<dbReference type="RefSeq" id="WP_093269282.1">
    <property type="nucleotide sequence ID" value="NZ_FNOK01000025.1"/>
</dbReference>
<dbReference type="GO" id="GO:0016787">
    <property type="term" value="F:hydrolase activity"/>
    <property type="evidence" value="ECO:0007669"/>
    <property type="project" value="UniProtKB-KW"/>
</dbReference>
<dbReference type="InterPro" id="IPR036938">
    <property type="entry name" value="PAP2/HPO_sf"/>
</dbReference>
<feature type="transmembrane region" description="Helical" evidence="7">
    <location>
        <begin position="126"/>
        <end position="146"/>
    </location>
</feature>
<proteinExistence type="predicted"/>
<evidence type="ECO:0000256" key="6">
    <source>
        <dbReference type="ARBA" id="ARBA00023136"/>
    </source>
</evidence>
<comment type="subcellular location">
    <subcellularLocation>
        <location evidence="1">Cell membrane</location>
        <topology evidence="1">Multi-pass membrane protein</topology>
    </subcellularLocation>
</comment>
<dbReference type="InterPro" id="IPR000326">
    <property type="entry name" value="PAP2/HPO"/>
</dbReference>
<dbReference type="Proteomes" id="UP000199529">
    <property type="component" value="Unassembled WGS sequence"/>
</dbReference>